<dbReference type="PANTHER" id="PTHR23113:SF363">
    <property type="entry name" value="PROTEIN SON OF SEVENLESS"/>
    <property type="match status" value="1"/>
</dbReference>
<feature type="compositionally biased region" description="Polar residues" evidence="3">
    <location>
        <begin position="810"/>
        <end position="827"/>
    </location>
</feature>
<feature type="domain" description="N-terminal Ras-GEF" evidence="5">
    <location>
        <begin position="501"/>
        <end position="628"/>
    </location>
</feature>
<dbReference type="InterPro" id="IPR001895">
    <property type="entry name" value="RASGEF_cat_dom"/>
</dbReference>
<feature type="region of interest" description="Disordered" evidence="3">
    <location>
        <begin position="424"/>
        <end position="453"/>
    </location>
</feature>
<proteinExistence type="predicted"/>
<organism evidence="6 7">
    <name type="scientific">Sporothrix eucalyptigena</name>
    <dbReference type="NCBI Taxonomy" id="1812306"/>
    <lineage>
        <taxon>Eukaryota</taxon>
        <taxon>Fungi</taxon>
        <taxon>Dikarya</taxon>
        <taxon>Ascomycota</taxon>
        <taxon>Pezizomycotina</taxon>
        <taxon>Sordariomycetes</taxon>
        <taxon>Sordariomycetidae</taxon>
        <taxon>Ophiostomatales</taxon>
        <taxon>Ophiostomataceae</taxon>
        <taxon>Sporothrix</taxon>
    </lineage>
</organism>
<feature type="region of interest" description="Disordered" evidence="3">
    <location>
        <begin position="781"/>
        <end position="831"/>
    </location>
</feature>
<dbReference type="InterPro" id="IPR023578">
    <property type="entry name" value="Ras_GEF_dom_sf"/>
</dbReference>
<dbReference type="PROSITE" id="PS50212">
    <property type="entry name" value="RASGEF_NTER"/>
    <property type="match status" value="1"/>
</dbReference>
<feature type="region of interest" description="Disordered" evidence="3">
    <location>
        <begin position="232"/>
        <end position="256"/>
    </location>
</feature>
<feature type="region of interest" description="Disordered" evidence="3">
    <location>
        <begin position="698"/>
        <end position="747"/>
    </location>
</feature>
<dbReference type="PROSITE" id="PS50009">
    <property type="entry name" value="RASGEF_CAT"/>
    <property type="match status" value="1"/>
</dbReference>
<feature type="region of interest" description="Disordered" evidence="3">
    <location>
        <begin position="275"/>
        <end position="325"/>
    </location>
</feature>
<evidence type="ECO:0000256" key="1">
    <source>
        <dbReference type="ARBA" id="ARBA00022658"/>
    </source>
</evidence>
<feature type="compositionally biased region" description="Low complexity" evidence="3">
    <location>
        <begin position="48"/>
        <end position="66"/>
    </location>
</feature>
<comment type="caution">
    <text evidence="6">The sequence shown here is derived from an EMBL/GenBank/DDBJ whole genome shotgun (WGS) entry which is preliminary data.</text>
</comment>
<accession>A0ABP0BMI4</accession>
<feature type="compositionally biased region" description="Basic and acidic residues" evidence="3">
    <location>
        <begin position="94"/>
        <end position="114"/>
    </location>
</feature>
<protein>
    <submittedName>
        <fullName evidence="6">Guanine nucleotide exchange factor lte1</fullName>
    </submittedName>
</protein>
<feature type="compositionally biased region" description="Polar residues" evidence="3">
    <location>
        <begin position="292"/>
        <end position="304"/>
    </location>
</feature>
<dbReference type="SMART" id="SM00229">
    <property type="entry name" value="RasGEFN"/>
    <property type="match status" value="1"/>
</dbReference>
<dbReference type="InterPro" id="IPR000651">
    <property type="entry name" value="Ras-like_Gua-exchang_fac_N"/>
</dbReference>
<evidence type="ECO:0000259" key="5">
    <source>
        <dbReference type="PROSITE" id="PS50212"/>
    </source>
</evidence>
<feature type="region of interest" description="Disordered" evidence="3">
    <location>
        <begin position="1219"/>
        <end position="1259"/>
    </location>
</feature>
<keyword evidence="1 2" id="KW-0344">Guanine-nucleotide releasing factor</keyword>
<dbReference type="SUPFAM" id="SSF48366">
    <property type="entry name" value="Ras GEF"/>
    <property type="match status" value="1"/>
</dbReference>
<dbReference type="Pfam" id="PF00618">
    <property type="entry name" value="RasGEF_N"/>
    <property type="match status" value="1"/>
</dbReference>
<gene>
    <name evidence="6" type="primary">LTE1</name>
    <name evidence="6" type="ORF">SEUCBS140593_004373</name>
</gene>
<dbReference type="CDD" id="cd06224">
    <property type="entry name" value="REM"/>
    <property type="match status" value="1"/>
</dbReference>
<dbReference type="EMBL" id="CAWUHD010000037">
    <property type="protein sequence ID" value="CAK7220852.1"/>
    <property type="molecule type" value="Genomic_DNA"/>
</dbReference>
<feature type="region of interest" description="Disordered" evidence="3">
    <location>
        <begin position="1529"/>
        <end position="1560"/>
    </location>
</feature>
<feature type="compositionally biased region" description="Polar residues" evidence="3">
    <location>
        <begin position="706"/>
        <end position="718"/>
    </location>
</feature>
<dbReference type="InterPro" id="IPR008937">
    <property type="entry name" value="Ras-like_GEF"/>
</dbReference>
<feature type="region of interest" description="Disordered" evidence="3">
    <location>
        <begin position="1592"/>
        <end position="1662"/>
    </location>
</feature>
<evidence type="ECO:0000313" key="7">
    <source>
        <dbReference type="Proteomes" id="UP001642482"/>
    </source>
</evidence>
<reference evidence="6 7" key="1">
    <citation type="submission" date="2024-01" db="EMBL/GenBank/DDBJ databases">
        <authorList>
            <person name="Allen C."/>
            <person name="Tagirdzhanova G."/>
        </authorList>
    </citation>
    <scope>NUCLEOTIDE SEQUENCE [LARGE SCALE GENOMIC DNA]</scope>
</reference>
<feature type="compositionally biased region" description="Basic and acidic residues" evidence="3">
    <location>
        <begin position="140"/>
        <end position="167"/>
    </location>
</feature>
<feature type="region of interest" description="Disordered" evidence="3">
    <location>
        <begin position="1292"/>
        <end position="1330"/>
    </location>
</feature>
<feature type="compositionally biased region" description="Polar residues" evidence="3">
    <location>
        <begin position="1653"/>
        <end position="1662"/>
    </location>
</feature>
<dbReference type="PANTHER" id="PTHR23113">
    <property type="entry name" value="GUANINE NUCLEOTIDE EXCHANGE FACTOR"/>
    <property type="match status" value="1"/>
</dbReference>
<feature type="compositionally biased region" description="Polar residues" evidence="3">
    <location>
        <begin position="737"/>
        <end position="747"/>
    </location>
</feature>
<evidence type="ECO:0000256" key="3">
    <source>
        <dbReference type="SAM" id="MobiDB-lite"/>
    </source>
</evidence>
<sequence>MEAAFELPIQSPTGERIVIDRTTTTYPRIRPPSPPEAPSISQLRAVRPRSSLSPRRTPGSSSTRTRLAAVGRAHSARHGEAAASGTNNSGGSLRELKLRRATQPRDMDRQDIRPAVRLTIGRPKKRTSPTNIPKSLLPATERKSQEENKLDRLSKKDAQDGSDKWEIAPDGSSAGREGRQFTVANVGNNGRIYLRPTVRPAHLRSPQPNFVFPMTPPGTAGLDILMQDKDKRVDQHHRPQHQQDQQERRYEIQQQPTQLDTAAANAIYGSDWATDHASSPTALPLSRPRFIPNNTSRGLASRPNTAGAAAARPGGHRRAVSDSTIQDTSIAHESEPGGFKIVITQPADDKQRAKTLEDLALKHPNLSAPHLEIAIPTWKLGTPRFSSRGTPILRGSSYTPTEEPFSRRPSYFSPAFDHSHSLLEEENQTVSPRQGLLDGQKNKATGVSSPLSSPGFRPDDHFHALRTTYHSNYAAVVPDMFDSLTFKPACDDRTIVRFSPATNAITAATPPRLVAEITSPKFMDYELVSDFFLTYRSFLEARDLLRMLIARLRWAVARDDEAGMVVRVRTFVALRHWILNYFMDDFVVDYDLRVLFCDLLNSFVDELSQDPRGRKVQLKILTELKKCWRRSCAQYWDGPNFDDSLGPEVPIAQGGIAGHRNPALDPSFWEQVALGTIPDDDTDSEPNFLTHLQSPESMVAAEPGSSFHTTGVQNSNIDSIVLGDRPSTPENQERSSETSAQRQASPVSITSLDIVSCSFPTKNMRLLQTSMGQPLGAHPADPSLVYGSSGPVATTPRALVGKRVRPSDGQKPTGQSQQHKRNNSLTDSLREHASTMDKLLQKNNEIIMSLPYAGSLVRGAIFPPGQPYVDVLPPGTSGGMSRQTTLFQPFAIESLDAQKEKASAMSSQGMRKLLGSVRRALSTRGQTISPTQGNFISISPIGPRGATTNRLPGTAIVPQARPRMNGFRPPVRIDLLGAKIAEDFKVAVREEASVDATGQPDANAPAGESEMPEAPQQQKFSANVAPSAYSDSLFLGWTPGGLDGLVRPTSDAGITTGSKSIVIVDGTLPLDFPAMAGALAVPDSNNASVEAFGESFLSVAADPTPPTTPPGQPIGTPRRSSYILGQQAVRPSLSMDPLPPFIPDKDTLGESSTVGPSHLKIADNSIRPSSDILAHDNHEADSIMLPERPVGKDLDEVLYEALHDDIAVDKNIMARSSFGLPSSPPIRRPQPSWIQGHSRHRSSRSHKSHMSHISHKSSRSYGRKRFASFASGTAPTGILSFDASTYTDASVDDASEAQAPQPHRILRRRPGGDLRAVTNVGDLDQGPIRRSRSVGSLTTYSESIRSSFMRSRAPESSGFVDVISVDFTAPRDKEETFSVGMMTDKKQKKRMSMFSTHSSKPVMRPSFEAEAKKLAQIPDDVDDDGGVESALLKLEGKFERKSKKLSFSEPPFKVYSPTMLSKEVTAAPSSGFLMPQSTHGQHLTADEKIDHRHRQIVHSDLAPSHQSLLSKLGPQSTLADTELEVIESQDGTATDEPRGSSMAPSSHAPAFSPPPAFRPAAVPRMADDVQSFLSEGSGESYSSIPLLDRGLMDDGRSKGAPTEEWANQSVFDEANESSVPTPTGPRDGRSYPNSYEVVEKTESIEKIQPGETMPQSPRQGTDISFLEDESDHASDLSSELSVEFPGDDDDHGIYGHGTMRGPGRSNTVVSRLPAHPLGDPQIEPVQTSPITFQEQHPGKLVEVEDVHDGHPPSPPMTLVQALQMSPDTAKIPELHDFQVWEDKPLPPTPSPDGTAPNTLRSKKAQEAEVLDAMGLRSVFEQPAAVTATATAKAEATRVFSVHLPFILAFESETLAQQFTLIEKDALHEIDWKELIEMRWKNAENGNARSWVDFLRNSDARGVEVVIARFNIMVKWAISEIILTQDLEERARCIIKFIHIAAHCRRYRNYATMSQITIALTTNEISRLSQTWALIPPSDARTLRDLEALVSPTRNFYSLRAEMEAVGIDNADAGCIPFVGIYTHDLLFNAQRPSEIASSPTTAPLVNFERCRFAASIVKTLLRLVEASALYTFQPIEGITERCLWMSALTDDDIRKYSDALE</sequence>
<feature type="compositionally biased region" description="Basic residues" evidence="3">
    <location>
        <begin position="1237"/>
        <end position="1259"/>
    </location>
</feature>
<name>A0ABP0BMI4_9PEZI</name>
<dbReference type="Gene3D" id="1.20.870.10">
    <property type="entry name" value="Son of sevenless (SoS) protein Chain: S domain 1"/>
    <property type="match status" value="1"/>
</dbReference>
<keyword evidence="7" id="KW-1185">Reference proteome</keyword>
<feature type="region of interest" description="Disordered" evidence="3">
    <location>
        <begin position="1"/>
        <end position="178"/>
    </location>
</feature>
<dbReference type="SMART" id="SM00147">
    <property type="entry name" value="RasGEF"/>
    <property type="match status" value="1"/>
</dbReference>
<feature type="domain" description="Ras-GEF" evidence="4">
    <location>
        <begin position="1850"/>
        <end position="2097"/>
    </location>
</feature>
<evidence type="ECO:0000313" key="6">
    <source>
        <dbReference type="EMBL" id="CAK7220852.1"/>
    </source>
</evidence>
<feature type="compositionally biased region" description="Low complexity" evidence="3">
    <location>
        <begin position="1540"/>
        <end position="1550"/>
    </location>
</feature>
<evidence type="ECO:0000256" key="2">
    <source>
        <dbReference type="PROSITE-ProRule" id="PRU00168"/>
    </source>
</evidence>
<feature type="compositionally biased region" description="Polar residues" evidence="3">
    <location>
        <begin position="1605"/>
        <end position="1621"/>
    </location>
</feature>
<feature type="compositionally biased region" description="Polar residues" evidence="3">
    <location>
        <begin position="442"/>
        <end position="452"/>
    </location>
</feature>
<feature type="region of interest" description="Disordered" evidence="3">
    <location>
        <begin position="991"/>
        <end position="1023"/>
    </location>
</feature>
<evidence type="ECO:0000259" key="4">
    <source>
        <dbReference type="PROSITE" id="PS50009"/>
    </source>
</evidence>
<dbReference type="Pfam" id="PF00617">
    <property type="entry name" value="RasGEF"/>
    <property type="match status" value="1"/>
</dbReference>
<dbReference type="Proteomes" id="UP001642482">
    <property type="component" value="Unassembled WGS sequence"/>
</dbReference>
<dbReference type="Gene3D" id="1.10.840.10">
    <property type="entry name" value="Ras guanine-nucleotide exchange factors catalytic domain"/>
    <property type="match status" value="1"/>
</dbReference>
<dbReference type="InterPro" id="IPR036964">
    <property type="entry name" value="RASGEF_cat_dom_sf"/>
</dbReference>